<proteinExistence type="inferred from homology"/>
<evidence type="ECO:0000259" key="8">
    <source>
        <dbReference type="Pfam" id="PF09335"/>
    </source>
</evidence>
<comment type="similarity">
    <text evidence="2 7">Belongs to the DedA family.</text>
</comment>
<dbReference type="PANTHER" id="PTHR30353:SF0">
    <property type="entry name" value="TRANSMEMBRANE PROTEIN"/>
    <property type="match status" value="1"/>
</dbReference>
<dbReference type="Proteomes" id="UP001183777">
    <property type="component" value="Unassembled WGS sequence"/>
</dbReference>
<keyword evidence="5 7" id="KW-1133">Transmembrane helix</keyword>
<keyword evidence="4 7" id="KW-0812">Transmembrane</keyword>
<protein>
    <submittedName>
        <fullName evidence="9">VTT domain-containing protein</fullName>
    </submittedName>
</protein>
<evidence type="ECO:0000313" key="10">
    <source>
        <dbReference type="Proteomes" id="UP001183777"/>
    </source>
</evidence>
<evidence type="ECO:0000256" key="3">
    <source>
        <dbReference type="ARBA" id="ARBA00022475"/>
    </source>
</evidence>
<sequence length="213" mass="21445">MLESVGALTGTPWIYAVVALSVLLDVFLPVLPSGVLVIAAATAAAASTTTVTAAAGAAAPQVPSLLVLMLCAATASVLGDLVAYRLAWRGGERLDRAIARSRRLTTAQERLGAALSRGGGALVVVARFAPAGRSVVSLGAGAAHRRAKDFLPWSALAGVAWAGYSVGLGYFGGQWLGATWLGTAVSVLALFLAGALAAVVVRRPSRERAAAGA</sequence>
<keyword evidence="6 7" id="KW-0472">Membrane</keyword>
<comment type="subcellular location">
    <subcellularLocation>
        <location evidence="1 7">Cell membrane</location>
        <topology evidence="1 7">Multi-pass membrane protein</topology>
    </subcellularLocation>
</comment>
<dbReference type="Pfam" id="PF09335">
    <property type="entry name" value="VTT_dom"/>
    <property type="match status" value="1"/>
</dbReference>
<organism evidence="9 10">
    <name type="scientific">Streptomyces salyersiae</name>
    <dbReference type="NCBI Taxonomy" id="3075530"/>
    <lineage>
        <taxon>Bacteria</taxon>
        <taxon>Bacillati</taxon>
        <taxon>Actinomycetota</taxon>
        <taxon>Actinomycetes</taxon>
        <taxon>Kitasatosporales</taxon>
        <taxon>Streptomycetaceae</taxon>
        <taxon>Streptomyces</taxon>
    </lineage>
</organism>
<dbReference type="EMBL" id="JAVREX010000001">
    <property type="protein sequence ID" value="MDT0426675.1"/>
    <property type="molecule type" value="Genomic_DNA"/>
</dbReference>
<feature type="transmembrane region" description="Helical" evidence="7">
    <location>
        <begin position="178"/>
        <end position="201"/>
    </location>
</feature>
<keyword evidence="3 7" id="KW-1003">Cell membrane</keyword>
<evidence type="ECO:0000256" key="7">
    <source>
        <dbReference type="RuleBase" id="RU367016"/>
    </source>
</evidence>
<comment type="caution">
    <text evidence="9">The sequence shown here is derived from an EMBL/GenBank/DDBJ whole genome shotgun (WGS) entry which is preliminary data.</text>
</comment>
<accession>A0ABU2RDX4</accession>
<name>A0ABU2RDX4_9ACTN</name>
<evidence type="ECO:0000256" key="2">
    <source>
        <dbReference type="ARBA" id="ARBA00010792"/>
    </source>
</evidence>
<dbReference type="InterPro" id="IPR032816">
    <property type="entry name" value="VTT_dom"/>
</dbReference>
<feature type="transmembrane region" description="Helical" evidence="7">
    <location>
        <begin position="35"/>
        <end position="59"/>
    </location>
</feature>
<feature type="domain" description="VTT" evidence="8">
    <location>
        <begin position="49"/>
        <end position="170"/>
    </location>
</feature>
<feature type="transmembrane region" description="Helical" evidence="7">
    <location>
        <begin position="12"/>
        <end position="28"/>
    </location>
</feature>
<reference evidence="10" key="1">
    <citation type="submission" date="2023-07" db="EMBL/GenBank/DDBJ databases">
        <title>30 novel species of actinomycetes from the DSMZ collection.</title>
        <authorList>
            <person name="Nouioui I."/>
        </authorList>
    </citation>
    <scope>NUCLEOTIDE SEQUENCE [LARGE SCALE GENOMIC DNA]</scope>
    <source>
        <strain evidence="10">DSM 41770</strain>
    </source>
</reference>
<evidence type="ECO:0000313" key="9">
    <source>
        <dbReference type="EMBL" id="MDT0426675.1"/>
    </source>
</evidence>
<evidence type="ECO:0000256" key="5">
    <source>
        <dbReference type="ARBA" id="ARBA00022989"/>
    </source>
</evidence>
<evidence type="ECO:0000256" key="6">
    <source>
        <dbReference type="ARBA" id="ARBA00023136"/>
    </source>
</evidence>
<dbReference type="InterPro" id="IPR032818">
    <property type="entry name" value="DedA-like"/>
</dbReference>
<feature type="transmembrane region" description="Helical" evidence="7">
    <location>
        <begin position="65"/>
        <end position="87"/>
    </location>
</feature>
<evidence type="ECO:0000256" key="1">
    <source>
        <dbReference type="ARBA" id="ARBA00004651"/>
    </source>
</evidence>
<feature type="transmembrane region" description="Helical" evidence="7">
    <location>
        <begin position="150"/>
        <end position="172"/>
    </location>
</feature>
<dbReference type="PANTHER" id="PTHR30353">
    <property type="entry name" value="INNER MEMBRANE PROTEIN DEDA-RELATED"/>
    <property type="match status" value="1"/>
</dbReference>
<dbReference type="RefSeq" id="WP_014045730.1">
    <property type="nucleotide sequence ID" value="NZ_JAVREX010000001.1"/>
</dbReference>
<keyword evidence="10" id="KW-1185">Reference proteome</keyword>
<gene>
    <name evidence="9" type="ORF">RM649_03305</name>
</gene>
<evidence type="ECO:0000256" key="4">
    <source>
        <dbReference type="ARBA" id="ARBA00022692"/>
    </source>
</evidence>